<name>A0AAV0EGN6_9ASTE</name>
<keyword evidence="3" id="KW-1185">Reference proteome</keyword>
<reference evidence="2" key="1">
    <citation type="submission" date="2022-07" db="EMBL/GenBank/DDBJ databases">
        <authorList>
            <person name="Macas J."/>
            <person name="Novak P."/>
            <person name="Neumann P."/>
        </authorList>
    </citation>
    <scope>NUCLEOTIDE SEQUENCE</scope>
</reference>
<evidence type="ECO:0000256" key="1">
    <source>
        <dbReference type="SAM" id="MobiDB-lite"/>
    </source>
</evidence>
<feature type="region of interest" description="Disordered" evidence="1">
    <location>
        <begin position="31"/>
        <end position="57"/>
    </location>
</feature>
<dbReference type="Proteomes" id="UP001152523">
    <property type="component" value="Unassembled WGS sequence"/>
</dbReference>
<protein>
    <recommendedName>
        <fullName evidence="4">Dynein light chain</fullName>
    </recommendedName>
</protein>
<evidence type="ECO:0008006" key="4">
    <source>
        <dbReference type="Google" id="ProtNLM"/>
    </source>
</evidence>
<comment type="caution">
    <text evidence="2">The sequence shown here is derived from an EMBL/GenBank/DDBJ whole genome shotgun (WGS) entry which is preliminary data.</text>
</comment>
<evidence type="ECO:0000313" key="2">
    <source>
        <dbReference type="EMBL" id="CAH9123248.1"/>
    </source>
</evidence>
<evidence type="ECO:0000313" key="3">
    <source>
        <dbReference type="Proteomes" id="UP001152523"/>
    </source>
</evidence>
<dbReference type="EMBL" id="CAMAPF010000930">
    <property type="protein sequence ID" value="CAH9123248.1"/>
    <property type="molecule type" value="Genomic_DNA"/>
</dbReference>
<proteinExistence type="predicted"/>
<dbReference type="PANTHER" id="PTHR34808:SF2">
    <property type="entry name" value="EXPRESSED PROTEIN"/>
    <property type="match status" value="1"/>
</dbReference>
<dbReference type="PANTHER" id="PTHR34808">
    <property type="entry name" value="EXPRESSED PROTEIN"/>
    <property type="match status" value="1"/>
</dbReference>
<gene>
    <name evidence="2" type="ORF">CEPIT_LOCUS25069</name>
</gene>
<organism evidence="2 3">
    <name type="scientific">Cuscuta epithymum</name>
    <dbReference type="NCBI Taxonomy" id="186058"/>
    <lineage>
        <taxon>Eukaryota</taxon>
        <taxon>Viridiplantae</taxon>
        <taxon>Streptophyta</taxon>
        <taxon>Embryophyta</taxon>
        <taxon>Tracheophyta</taxon>
        <taxon>Spermatophyta</taxon>
        <taxon>Magnoliopsida</taxon>
        <taxon>eudicotyledons</taxon>
        <taxon>Gunneridae</taxon>
        <taxon>Pentapetalae</taxon>
        <taxon>asterids</taxon>
        <taxon>lamiids</taxon>
        <taxon>Solanales</taxon>
        <taxon>Convolvulaceae</taxon>
        <taxon>Cuscuteae</taxon>
        <taxon>Cuscuta</taxon>
        <taxon>Cuscuta subgen. Cuscuta</taxon>
    </lineage>
</organism>
<accession>A0AAV0EGN6</accession>
<sequence>MGMILHIWCIYTRIYIQHTYKEVYNIMGGRRGGGGRPSWPAPLDRKSSIESEPPTLSGDQIQVAREAALCVMNNASVEEAARIFTEGLEAVVSCVHDDDYGGKKRTRTFIFDYRDDGEQKGHPRAHAPIASAHPFRDIATAPF</sequence>
<dbReference type="AlphaFoldDB" id="A0AAV0EGN6"/>